<feature type="region of interest" description="Disordered" evidence="5">
    <location>
        <begin position="1"/>
        <end position="21"/>
    </location>
</feature>
<dbReference type="InterPro" id="IPR003339">
    <property type="entry name" value="ABC/ECF_trnsptr_transmembrane"/>
</dbReference>
<evidence type="ECO:0000256" key="5">
    <source>
        <dbReference type="SAM" id="MobiDB-lite"/>
    </source>
</evidence>
<dbReference type="PANTHER" id="PTHR33514:SF13">
    <property type="entry name" value="PROTEIN ABCI12, CHLOROPLASTIC"/>
    <property type="match status" value="1"/>
</dbReference>
<keyword evidence="3 6" id="KW-1133">Transmembrane helix</keyword>
<evidence type="ECO:0000313" key="8">
    <source>
        <dbReference type="Proteomes" id="UP000576969"/>
    </source>
</evidence>
<dbReference type="PANTHER" id="PTHR33514">
    <property type="entry name" value="PROTEIN ABCI12, CHLOROPLASTIC"/>
    <property type="match status" value="1"/>
</dbReference>
<keyword evidence="8" id="KW-1185">Reference proteome</keyword>
<evidence type="ECO:0000256" key="2">
    <source>
        <dbReference type="ARBA" id="ARBA00022692"/>
    </source>
</evidence>
<organism evidence="7 8">
    <name type="scientific">Microbacterium immunditiarum</name>
    <dbReference type="NCBI Taxonomy" id="337480"/>
    <lineage>
        <taxon>Bacteria</taxon>
        <taxon>Bacillati</taxon>
        <taxon>Actinomycetota</taxon>
        <taxon>Actinomycetes</taxon>
        <taxon>Micrococcales</taxon>
        <taxon>Microbacteriaceae</taxon>
        <taxon>Microbacterium</taxon>
    </lineage>
</organism>
<keyword evidence="2 6" id="KW-0812">Transmembrane</keyword>
<evidence type="ECO:0000313" key="7">
    <source>
        <dbReference type="EMBL" id="NYE18661.1"/>
    </source>
</evidence>
<evidence type="ECO:0000256" key="3">
    <source>
        <dbReference type="ARBA" id="ARBA00022989"/>
    </source>
</evidence>
<keyword evidence="4 6" id="KW-0472">Membrane</keyword>
<evidence type="ECO:0000256" key="4">
    <source>
        <dbReference type="ARBA" id="ARBA00023136"/>
    </source>
</evidence>
<proteinExistence type="predicted"/>
<gene>
    <name evidence="7" type="ORF">BJ991_000689</name>
</gene>
<reference evidence="7 8" key="1">
    <citation type="submission" date="2020-07" db="EMBL/GenBank/DDBJ databases">
        <title>Sequencing the genomes of 1000 actinobacteria strains.</title>
        <authorList>
            <person name="Klenk H.-P."/>
        </authorList>
    </citation>
    <scope>NUCLEOTIDE SEQUENCE [LARGE SCALE GENOMIC DNA]</scope>
    <source>
        <strain evidence="7 8">DSM 24662</strain>
    </source>
</reference>
<sequence length="290" mass="31311">MSNRSRLELTDAAAAASDPPTAPVVDPYAGPVSHSPVRFLYDLNPLAKIFAPLPAMVMLIFVRDVQTPLAFIALTAVVLLIGVRFTRGLAALLLGVPAFGAVIALGFALWTDAALVADTSPVVQLGAWTLYRGALEIGVATGLRIAAIVVLAFIAGLSTTGPDLVRATVQQLRVPYRIGYTALAAFRFVPRFRHELEIIRQAHRVRGAHGGRGPFTAVARWAGYIVPLLAGAIRHAERVALAMDARAFGAYPDRTERHLVPFRARDTVFLIAFWVASAIVLWIFFPWGLA</sequence>
<comment type="caution">
    <text evidence="7">The sequence shown here is derived from an EMBL/GenBank/DDBJ whole genome shotgun (WGS) entry which is preliminary data.</text>
</comment>
<dbReference type="EMBL" id="JACCBV010000001">
    <property type="protein sequence ID" value="NYE18661.1"/>
    <property type="molecule type" value="Genomic_DNA"/>
</dbReference>
<feature type="compositionally biased region" description="Low complexity" evidence="5">
    <location>
        <begin position="10"/>
        <end position="21"/>
    </location>
</feature>
<feature type="transmembrane region" description="Helical" evidence="6">
    <location>
        <begin position="267"/>
        <end position="285"/>
    </location>
</feature>
<dbReference type="CDD" id="cd16914">
    <property type="entry name" value="EcfT"/>
    <property type="match status" value="1"/>
</dbReference>
<dbReference type="AlphaFoldDB" id="A0A7Y9GLG9"/>
<feature type="transmembrane region" description="Helical" evidence="6">
    <location>
        <begin position="137"/>
        <end position="157"/>
    </location>
</feature>
<dbReference type="RefSeq" id="WP_179487465.1">
    <property type="nucleotide sequence ID" value="NZ_JACCBV010000001.1"/>
</dbReference>
<protein>
    <submittedName>
        <fullName evidence="7">Energy-coupling factor transport system permease protein</fullName>
    </submittedName>
</protein>
<feature type="transmembrane region" description="Helical" evidence="6">
    <location>
        <begin position="92"/>
        <end position="117"/>
    </location>
</feature>
<dbReference type="GO" id="GO:0005886">
    <property type="term" value="C:plasma membrane"/>
    <property type="evidence" value="ECO:0007669"/>
    <property type="project" value="TreeGrafter"/>
</dbReference>
<comment type="subcellular location">
    <subcellularLocation>
        <location evidence="1">Membrane</location>
        <topology evidence="1">Multi-pass membrane protein</topology>
    </subcellularLocation>
</comment>
<evidence type="ECO:0000256" key="6">
    <source>
        <dbReference type="SAM" id="Phobius"/>
    </source>
</evidence>
<evidence type="ECO:0000256" key="1">
    <source>
        <dbReference type="ARBA" id="ARBA00004141"/>
    </source>
</evidence>
<dbReference type="Pfam" id="PF02361">
    <property type="entry name" value="CbiQ"/>
    <property type="match status" value="1"/>
</dbReference>
<dbReference type="Proteomes" id="UP000576969">
    <property type="component" value="Unassembled WGS sequence"/>
</dbReference>
<accession>A0A7Y9GLG9</accession>
<name>A0A7Y9GLG9_9MICO</name>
<feature type="transmembrane region" description="Helical" evidence="6">
    <location>
        <begin position="68"/>
        <end position="85"/>
    </location>
</feature>